<evidence type="ECO:0000313" key="9">
    <source>
        <dbReference type="Proteomes" id="UP001209540"/>
    </source>
</evidence>
<comment type="caution">
    <text evidence="8">The sequence shown here is derived from an EMBL/GenBank/DDBJ whole genome shotgun (WGS) entry which is preliminary data.</text>
</comment>
<evidence type="ECO:0000259" key="7">
    <source>
        <dbReference type="Pfam" id="PF02544"/>
    </source>
</evidence>
<evidence type="ECO:0000256" key="6">
    <source>
        <dbReference type="SAM" id="Phobius"/>
    </source>
</evidence>
<keyword evidence="9" id="KW-1185">Reference proteome</keyword>
<dbReference type="Pfam" id="PF02544">
    <property type="entry name" value="Steroid_dh"/>
    <property type="match status" value="1"/>
</dbReference>
<dbReference type="GO" id="GO:0016020">
    <property type="term" value="C:membrane"/>
    <property type="evidence" value="ECO:0007669"/>
    <property type="project" value="UniProtKB-SubCell"/>
</dbReference>
<accession>A0AAD5PHI5</accession>
<proteinExistence type="inferred from homology"/>
<reference evidence="8" key="1">
    <citation type="journal article" date="2022" name="IScience">
        <title>Evolution of zygomycete secretomes and the origins of terrestrial fungal ecologies.</title>
        <authorList>
            <person name="Chang Y."/>
            <person name="Wang Y."/>
            <person name="Mondo S."/>
            <person name="Ahrendt S."/>
            <person name="Andreopoulos W."/>
            <person name="Barry K."/>
            <person name="Beard J."/>
            <person name="Benny G.L."/>
            <person name="Blankenship S."/>
            <person name="Bonito G."/>
            <person name="Cuomo C."/>
            <person name="Desiro A."/>
            <person name="Gervers K.A."/>
            <person name="Hundley H."/>
            <person name="Kuo A."/>
            <person name="LaButti K."/>
            <person name="Lang B.F."/>
            <person name="Lipzen A."/>
            <person name="O'Donnell K."/>
            <person name="Pangilinan J."/>
            <person name="Reynolds N."/>
            <person name="Sandor L."/>
            <person name="Smith M.E."/>
            <person name="Tsang A."/>
            <person name="Grigoriev I.V."/>
            <person name="Stajich J.E."/>
            <person name="Spatafora J.W."/>
        </authorList>
    </citation>
    <scope>NUCLEOTIDE SEQUENCE</scope>
    <source>
        <strain evidence="8">RSA 2281</strain>
    </source>
</reference>
<keyword evidence="3 6" id="KW-0812">Transmembrane</keyword>
<keyword evidence="4 6" id="KW-1133">Transmembrane helix</keyword>
<organism evidence="8 9">
    <name type="scientific">Phascolomyces articulosus</name>
    <dbReference type="NCBI Taxonomy" id="60185"/>
    <lineage>
        <taxon>Eukaryota</taxon>
        <taxon>Fungi</taxon>
        <taxon>Fungi incertae sedis</taxon>
        <taxon>Mucoromycota</taxon>
        <taxon>Mucoromycotina</taxon>
        <taxon>Mucoromycetes</taxon>
        <taxon>Mucorales</taxon>
        <taxon>Lichtheimiaceae</taxon>
        <taxon>Phascolomyces</taxon>
    </lineage>
</organism>
<dbReference type="Gene3D" id="1.20.120.1630">
    <property type="match status" value="1"/>
</dbReference>
<name>A0AAD5PHI5_9FUNG</name>
<feature type="transmembrane region" description="Helical" evidence="6">
    <location>
        <begin position="113"/>
        <end position="131"/>
    </location>
</feature>
<reference evidence="8" key="2">
    <citation type="submission" date="2023-02" db="EMBL/GenBank/DDBJ databases">
        <authorList>
            <consortium name="DOE Joint Genome Institute"/>
            <person name="Mondo S.J."/>
            <person name="Chang Y."/>
            <person name="Wang Y."/>
            <person name="Ahrendt S."/>
            <person name="Andreopoulos W."/>
            <person name="Barry K."/>
            <person name="Beard J."/>
            <person name="Benny G.L."/>
            <person name="Blankenship S."/>
            <person name="Bonito G."/>
            <person name="Cuomo C."/>
            <person name="Desiro A."/>
            <person name="Gervers K.A."/>
            <person name="Hundley H."/>
            <person name="Kuo A."/>
            <person name="LaButti K."/>
            <person name="Lang B.F."/>
            <person name="Lipzen A."/>
            <person name="O'Donnell K."/>
            <person name="Pangilinan J."/>
            <person name="Reynolds N."/>
            <person name="Sandor L."/>
            <person name="Smith M.W."/>
            <person name="Tsang A."/>
            <person name="Grigoriev I.V."/>
            <person name="Stajich J.E."/>
            <person name="Spatafora J.W."/>
        </authorList>
    </citation>
    <scope>NUCLEOTIDE SEQUENCE</scope>
    <source>
        <strain evidence="8">RSA 2281</strain>
    </source>
</reference>
<dbReference type="EMBL" id="JAIXMP010000006">
    <property type="protein sequence ID" value="KAI9271779.1"/>
    <property type="molecule type" value="Genomic_DNA"/>
</dbReference>
<evidence type="ECO:0000256" key="4">
    <source>
        <dbReference type="ARBA" id="ARBA00022989"/>
    </source>
</evidence>
<comment type="subcellular location">
    <subcellularLocation>
        <location evidence="1">Membrane</location>
        <topology evidence="1">Multi-pass membrane protein</topology>
    </subcellularLocation>
</comment>
<dbReference type="InterPro" id="IPR001104">
    <property type="entry name" value="3-oxo-5_a-steroid_4-DH_C"/>
</dbReference>
<dbReference type="PANTHER" id="PTHR10556">
    <property type="entry name" value="3-OXO-5-ALPHA-STEROID 4-DEHYDROGENASE"/>
    <property type="match status" value="1"/>
</dbReference>
<evidence type="ECO:0000256" key="3">
    <source>
        <dbReference type="ARBA" id="ARBA00022692"/>
    </source>
</evidence>
<evidence type="ECO:0000256" key="1">
    <source>
        <dbReference type="ARBA" id="ARBA00004141"/>
    </source>
</evidence>
<keyword evidence="5 6" id="KW-0472">Membrane</keyword>
<feature type="transmembrane region" description="Helical" evidence="6">
    <location>
        <begin position="6"/>
        <end position="26"/>
    </location>
</feature>
<dbReference type="PROSITE" id="PS50244">
    <property type="entry name" value="S5A_REDUCTASE"/>
    <property type="match status" value="1"/>
</dbReference>
<evidence type="ECO:0000256" key="5">
    <source>
        <dbReference type="ARBA" id="ARBA00023136"/>
    </source>
</evidence>
<protein>
    <submittedName>
        <fullName evidence="8">3-oxo-5-alpha-steroid 4-dehydrogenase-domain-containing protein</fullName>
    </submittedName>
</protein>
<dbReference type="AlphaFoldDB" id="A0AAD5PHI5"/>
<evidence type="ECO:0000313" key="8">
    <source>
        <dbReference type="EMBL" id="KAI9271779.1"/>
    </source>
</evidence>
<sequence>MYIPSPTTINNLLVVSALLGCILVVYRESKPETRMGYSKFEQQDESILKIPSRMGMLVIYSPSVILSLLAIMLLPPRHHSNWVAFMCFLHYFKRVYEVIRVHKYSGNTSARDACLISMVYITLTSIFIYLATQVPFSIIDKRQVRFGTMLFFAGELVNFYHHRILSCLRKTSSDSGYKIPEGGLFKFTWCPHYVGEIMAFVGLAIVTQNMLAFPFQSASALYLGLRASSTKAWYENRFPAAVLRAALIPGFF</sequence>
<dbReference type="GO" id="GO:0006629">
    <property type="term" value="P:lipid metabolic process"/>
    <property type="evidence" value="ECO:0007669"/>
    <property type="project" value="InterPro"/>
</dbReference>
<evidence type="ECO:0000256" key="2">
    <source>
        <dbReference type="ARBA" id="ARBA00007742"/>
    </source>
</evidence>
<gene>
    <name evidence="8" type="ORF">BDA99DRAFT_500954</name>
</gene>
<dbReference type="PANTHER" id="PTHR10556:SF35">
    <property type="entry name" value="3-OXO-5-ALPHA-STEROID 4-DEHYDROGENASE FAMILY PROTEIN"/>
    <property type="match status" value="1"/>
</dbReference>
<comment type="similarity">
    <text evidence="2">Belongs to the steroid 5-alpha reductase family.</text>
</comment>
<feature type="domain" description="3-oxo-5-alpha-steroid 4-dehydrogenase C-terminal" evidence="7">
    <location>
        <begin position="126"/>
        <end position="252"/>
    </location>
</feature>
<dbReference type="Proteomes" id="UP001209540">
    <property type="component" value="Unassembled WGS sequence"/>
</dbReference>
<feature type="transmembrane region" description="Helical" evidence="6">
    <location>
        <begin position="57"/>
        <end position="76"/>
    </location>
</feature>
<dbReference type="InterPro" id="IPR039357">
    <property type="entry name" value="SRD5A/TECR"/>
</dbReference>
<dbReference type="GO" id="GO:0016627">
    <property type="term" value="F:oxidoreductase activity, acting on the CH-CH group of donors"/>
    <property type="evidence" value="ECO:0007669"/>
    <property type="project" value="InterPro"/>
</dbReference>